<dbReference type="Proteomes" id="UP000269945">
    <property type="component" value="Unassembled WGS sequence"/>
</dbReference>
<sequence length="51" mass="5670">MVQGGCLICSSHVCIPEEMTKKANLSSVCILSRTFPEGLQQFWYLCFIGLS</sequence>
<evidence type="ECO:0000313" key="1">
    <source>
        <dbReference type="EMBL" id="VCW67484.1"/>
    </source>
</evidence>
<dbReference type="AlphaFoldDB" id="A0A9X9PUT1"/>
<organism evidence="1 2">
    <name type="scientific">Gulo gulo</name>
    <name type="common">Wolverine</name>
    <name type="synonym">Gluton</name>
    <dbReference type="NCBI Taxonomy" id="48420"/>
    <lineage>
        <taxon>Eukaryota</taxon>
        <taxon>Metazoa</taxon>
        <taxon>Chordata</taxon>
        <taxon>Craniata</taxon>
        <taxon>Vertebrata</taxon>
        <taxon>Euteleostomi</taxon>
        <taxon>Mammalia</taxon>
        <taxon>Eutheria</taxon>
        <taxon>Laurasiatheria</taxon>
        <taxon>Carnivora</taxon>
        <taxon>Caniformia</taxon>
        <taxon>Musteloidea</taxon>
        <taxon>Mustelidae</taxon>
        <taxon>Guloninae</taxon>
        <taxon>Gulo</taxon>
    </lineage>
</organism>
<protein>
    <submittedName>
        <fullName evidence="1">Uncharacterized protein</fullName>
    </submittedName>
</protein>
<proteinExistence type="predicted"/>
<gene>
    <name evidence="1" type="ORF">BN2614_LOCUS2</name>
</gene>
<keyword evidence="2" id="KW-1185">Reference proteome</keyword>
<name>A0A9X9PUT1_GULGU</name>
<reference evidence="1 2" key="1">
    <citation type="submission" date="2018-10" db="EMBL/GenBank/DDBJ databases">
        <authorList>
            <person name="Ekblom R."/>
            <person name="Jareborg N."/>
        </authorList>
    </citation>
    <scope>NUCLEOTIDE SEQUENCE [LARGE SCALE GENOMIC DNA]</scope>
    <source>
        <tissue evidence="1">Muscle</tissue>
    </source>
</reference>
<evidence type="ECO:0000313" key="2">
    <source>
        <dbReference type="Proteomes" id="UP000269945"/>
    </source>
</evidence>
<comment type="caution">
    <text evidence="1">The sequence shown here is derived from an EMBL/GenBank/DDBJ whole genome shotgun (WGS) entry which is preliminary data.</text>
</comment>
<accession>A0A9X9PUT1</accession>
<dbReference type="EMBL" id="CYRY02002758">
    <property type="protein sequence ID" value="VCW67484.1"/>
    <property type="molecule type" value="Genomic_DNA"/>
</dbReference>